<dbReference type="CDD" id="cd18808">
    <property type="entry name" value="SF1_C_Upf1"/>
    <property type="match status" value="1"/>
</dbReference>
<dbReference type="OrthoDB" id="6513042at2759"/>
<evidence type="ECO:0000256" key="4">
    <source>
        <dbReference type="ARBA" id="ARBA00022806"/>
    </source>
</evidence>
<evidence type="ECO:0000256" key="6">
    <source>
        <dbReference type="SAM" id="MobiDB-lite"/>
    </source>
</evidence>
<proteinExistence type="inferred from homology"/>
<evidence type="ECO:0000256" key="3">
    <source>
        <dbReference type="ARBA" id="ARBA00022801"/>
    </source>
</evidence>
<dbReference type="InterPro" id="IPR045055">
    <property type="entry name" value="DNA2/NAM7-like"/>
</dbReference>
<dbReference type="Gene3D" id="3.40.50.300">
    <property type="entry name" value="P-loop containing nucleotide triphosphate hydrolases"/>
    <property type="match status" value="2"/>
</dbReference>
<sequence length="885" mass="98263">MASLSRHLGAGVQRHDWRKRAHSRLFAHHEKRVLAHRDAKEEKGKGKAKEREDAKALAAAISAFPGAPRLKRIGPPTPHTHFTQPLGPEIDAYKLKFEELLQFEEASRWDAFKERLELWDLEKLSEEGYVLMGLRGYWKKDKQAGKPIGVFSLVDSEIGWNRFDAGSMITICRKHPLHGPDEPISGTVVFKTASAIHVAFEDKGLFDEQEAQLEEGEWRLDFGTNDVTFRRMRAAIDALNQDPAEHEFAEMDGSEYMLRGTLLRDALLRSFKPVPEAQASSMEPPPDLTERDGSEMPVPPVPAEADAPEAFPLLAEPHPPGEINNTEPERKPTGAFASDQLIQSWARRYRRPNPVVVEGDPKLALNETQTRAIAMMLSERLSLVQGPPGTGKTKTIIEAVRLLKMHFEVPQPVLVATYTNVAVDNLVGGLADAGLKPLRVGGEELNQRAGLEKHRLEVKMAAHPLQREIDKLDKAIDRMADKRREAIESAKAAKDYKGMEKARNLFKEQLIGLRMKKFAIRNAMIHDIVSKADVICTTCLTSATSTLNVIDFPVVFLDEASMSTEPASLIPLMKGSRHVALIGDHKQLPPVITSTEAQAGGLGKSLFERLTEEGETPSIMLDMQYRMHPSISSFPSAQFYNRTLRDGTVDNAGKVRASLHPPRSTLLDDERDNELQSAAKERLSVVFVDHAGGESKKDRSRINEGEAQMVCGIVEDLLHSNPTMMGDDIGIIAPYVAQIRLLDRLLKQDPEQAERFASTIGTHRAQQTAHIEVKTVDGFEGREKEVIIFSTVRNNPQGAIGFLADGRRLNVGLTRARRALFVLGNAGTLRDGRGGLRDAGGMILTGGGEKVWKRYMEWLEKEQLIRRWAGGSFLPLGIGKTTLPS</sequence>
<evidence type="ECO:0000256" key="1">
    <source>
        <dbReference type="ARBA" id="ARBA00007913"/>
    </source>
</evidence>
<keyword evidence="3 9" id="KW-0378">Hydrolase</keyword>
<dbReference type="InterPro" id="IPR027417">
    <property type="entry name" value="P-loop_NTPase"/>
</dbReference>
<dbReference type="InterPro" id="IPR047187">
    <property type="entry name" value="SF1_C_Upf1"/>
</dbReference>
<reference evidence="9 10" key="1">
    <citation type="journal article" date="2016" name="Mol. Biol. Evol.">
        <title>Comparative Genomics of Early-Diverging Mushroom-Forming Fungi Provides Insights into the Origins of Lignocellulose Decay Capabilities.</title>
        <authorList>
            <person name="Nagy L.G."/>
            <person name="Riley R."/>
            <person name="Tritt A."/>
            <person name="Adam C."/>
            <person name="Daum C."/>
            <person name="Floudas D."/>
            <person name="Sun H."/>
            <person name="Yadav J.S."/>
            <person name="Pangilinan J."/>
            <person name="Larsson K.H."/>
            <person name="Matsuura K."/>
            <person name="Barry K."/>
            <person name="Labutti K."/>
            <person name="Kuo R."/>
            <person name="Ohm R.A."/>
            <person name="Bhattacharya S.S."/>
            <person name="Shirouzu T."/>
            <person name="Yoshinaga Y."/>
            <person name="Martin F.M."/>
            <person name="Grigoriev I.V."/>
            <person name="Hibbett D.S."/>
        </authorList>
    </citation>
    <scope>NUCLEOTIDE SEQUENCE [LARGE SCALE GENOMIC DNA]</scope>
    <source>
        <strain evidence="9 10">TUFC12733</strain>
    </source>
</reference>
<dbReference type="FunFam" id="3.40.50.300:FF:000326">
    <property type="entry name" value="P-loop containing nucleoside triphosphate hydrolase"/>
    <property type="match status" value="1"/>
</dbReference>
<dbReference type="GO" id="GO:0016787">
    <property type="term" value="F:hydrolase activity"/>
    <property type="evidence" value="ECO:0007669"/>
    <property type="project" value="UniProtKB-KW"/>
</dbReference>
<feature type="domain" description="DNA2/NAM7 helicase helicase" evidence="7">
    <location>
        <begin position="365"/>
        <end position="594"/>
    </location>
</feature>
<dbReference type="AlphaFoldDB" id="A0A167HLH5"/>
<dbReference type="Pfam" id="PF13086">
    <property type="entry name" value="AAA_11"/>
    <property type="match status" value="1"/>
</dbReference>
<dbReference type="InterPro" id="IPR041679">
    <property type="entry name" value="DNA2/NAM7-like_C"/>
</dbReference>
<protein>
    <submittedName>
        <fullName evidence="9">p-loop containing nucleoside triphosphate hydrolase protein</fullName>
    </submittedName>
</protein>
<dbReference type="PANTHER" id="PTHR10887">
    <property type="entry name" value="DNA2/NAM7 HELICASE FAMILY"/>
    <property type="match status" value="1"/>
</dbReference>
<accession>A0A167HLH5</accession>
<evidence type="ECO:0000313" key="9">
    <source>
        <dbReference type="EMBL" id="KZO91754.1"/>
    </source>
</evidence>
<keyword evidence="4" id="KW-0347">Helicase</keyword>
<dbReference type="GO" id="GO:0005524">
    <property type="term" value="F:ATP binding"/>
    <property type="evidence" value="ECO:0007669"/>
    <property type="project" value="UniProtKB-KW"/>
</dbReference>
<dbReference type="EMBL" id="KV417318">
    <property type="protein sequence ID" value="KZO91754.1"/>
    <property type="molecule type" value="Genomic_DNA"/>
</dbReference>
<dbReference type="PANTHER" id="PTHR10887:SF495">
    <property type="entry name" value="HELICASE SENATAXIN ISOFORM X1-RELATED"/>
    <property type="match status" value="1"/>
</dbReference>
<organism evidence="9 10">
    <name type="scientific">Calocera viscosa (strain TUFC12733)</name>
    <dbReference type="NCBI Taxonomy" id="1330018"/>
    <lineage>
        <taxon>Eukaryota</taxon>
        <taxon>Fungi</taxon>
        <taxon>Dikarya</taxon>
        <taxon>Basidiomycota</taxon>
        <taxon>Agaricomycotina</taxon>
        <taxon>Dacrymycetes</taxon>
        <taxon>Dacrymycetales</taxon>
        <taxon>Dacrymycetaceae</taxon>
        <taxon>Calocera</taxon>
    </lineage>
</organism>
<dbReference type="Pfam" id="PF13087">
    <property type="entry name" value="AAA_12"/>
    <property type="match status" value="1"/>
</dbReference>
<evidence type="ECO:0000259" key="8">
    <source>
        <dbReference type="Pfam" id="PF13087"/>
    </source>
</evidence>
<keyword evidence="10" id="KW-1185">Reference proteome</keyword>
<dbReference type="Proteomes" id="UP000076738">
    <property type="component" value="Unassembled WGS sequence"/>
</dbReference>
<name>A0A167HLH5_CALVF</name>
<keyword evidence="2" id="KW-0547">Nucleotide-binding</keyword>
<dbReference type="InterPro" id="IPR041677">
    <property type="entry name" value="DNA2/NAM7_AAA_11"/>
</dbReference>
<evidence type="ECO:0000256" key="2">
    <source>
        <dbReference type="ARBA" id="ARBA00022741"/>
    </source>
</evidence>
<keyword evidence="5" id="KW-0067">ATP-binding</keyword>
<dbReference type="STRING" id="1330018.A0A167HLH5"/>
<comment type="similarity">
    <text evidence="1">Belongs to the DNA2/NAM7 helicase family.</text>
</comment>
<evidence type="ECO:0000313" key="10">
    <source>
        <dbReference type="Proteomes" id="UP000076738"/>
    </source>
</evidence>
<feature type="region of interest" description="Disordered" evidence="6">
    <location>
        <begin position="274"/>
        <end position="303"/>
    </location>
</feature>
<feature type="domain" description="DNA2/NAM7 helicase-like C-terminal" evidence="8">
    <location>
        <begin position="603"/>
        <end position="826"/>
    </location>
</feature>
<dbReference type="GO" id="GO:0004386">
    <property type="term" value="F:helicase activity"/>
    <property type="evidence" value="ECO:0007669"/>
    <property type="project" value="UniProtKB-KW"/>
</dbReference>
<dbReference type="SUPFAM" id="SSF52540">
    <property type="entry name" value="P-loop containing nucleoside triphosphate hydrolases"/>
    <property type="match status" value="1"/>
</dbReference>
<gene>
    <name evidence="9" type="ORF">CALVIDRAFT_547164</name>
</gene>
<evidence type="ECO:0000256" key="5">
    <source>
        <dbReference type="ARBA" id="ARBA00022840"/>
    </source>
</evidence>
<dbReference type="GO" id="GO:0005694">
    <property type="term" value="C:chromosome"/>
    <property type="evidence" value="ECO:0007669"/>
    <property type="project" value="UniProtKB-ARBA"/>
</dbReference>
<evidence type="ECO:0000259" key="7">
    <source>
        <dbReference type="Pfam" id="PF13086"/>
    </source>
</evidence>